<dbReference type="InterPro" id="IPR003392">
    <property type="entry name" value="PTHD_SSD"/>
</dbReference>
<comment type="similarity">
    <text evidence="2">Belongs to the patched family.</text>
</comment>
<keyword evidence="6" id="KW-0325">Glycoprotein</keyword>
<keyword evidence="5 8" id="KW-0472">Membrane</keyword>
<keyword evidence="3 8" id="KW-0812">Transmembrane</keyword>
<dbReference type="Proteomes" id="UP001209878">
    <property type="component" value="Unassembled WGS sequence"/>
</dbReference>
<evidence type="ECO:0000313" key="11">
    <source>
        <dbReference type="Proteomes" id="UP001209878"/>
    </source>
</evidence>
<feature type="transmembrane region" description="Helical" evidence="8">
    <location>
        <begin position="810"/>
        <end position="832"/>
    </location>
</feature>
<evidence type="ECO:0000256" key="6">
    <source>
        <dbReference type="ARBA" id="ARBA00023180"/>
    </source>
</evidence>
<organism evidence="10 11">
    <name type="scientific">Ridgeia piscesae</name>
    <name type="common">Tubeworm</name>
    <dbReference type="NCBI Taxonomy" id="27915"/>
    <lineage>
        <taxon>Eukaryota</taxon>
        <taxon>Metazoa</taxon>
        <taxon>Spiralia</taxon>
        <taxon>Lophotrochozoa</taxon>
        <taxon>Annelida</taxon>
        <taxon>Polychaeta</taxon>
        <taxon>Sedentaria</taxon>
        <taxon>Canalipalpata</taxon>
        <taxon>Sabellida</taxon>
        <taxon>Siboglinidae</taxon>
        <taxon>Ridgeia</taxon>
    </lineage>
</organism>
<feature type="transmembrane region" description="Helical" evidence="8">
    <location>
        <begin position="484"/>
        <end position="502"/>
    </location>
</feature>
<comment type="subcellular location">
    <subcellularLocation>
        <location evidence="1">Membrane</location>
        <topology evidence="1">Multi-pass membrane protein</topology>
    </subcellularLocation>
</comment>
<evidence type="ECO:0000313" key="10">
    <source>
        <dbReference type="EMBL" id="KAK2183050.1"/>
    </source>
</evidence>
<feature type="transmembrane region" description="Helical" evidence="8">
    <location>
        <begin position="781"/>
        <end position="803"/>
    </location>
</feature>
<dbReference type="PANTHER" id="PTHR10796:SF92">
    <property type="entry name" value="PATCHED-RELATED, ISOFORM A"/>
    <property type="match status" value="1"/>
</dbReference>
<feature type="transmembrane region" description="Helical" evidence="8">
    <location>
        <begin position="678"/>
        <end position="700"/>
    </location>
</feature>
<dbReference type="AlphaFoldDB" id="A0AAD9L544"/>
<proteinExistence type="inferred from homology"/>
<evidence type="ECO:0000256" key="5">
    <source>
        <dbReference type="ARBA" id="ARBA00023136"/>
    </source>
</evidence>
<evidence type="ECO:0000259" key="9">
    <source>
        <dbReference type="PROSITE" id="PS50156"/>
    </source>
</evidence>
<feature type="compositionally biased region" description="Basic and acidic residues" evidence="7">
    <location>
        <begin position="953"/>
        <end position="962"/>
    </location>
</feature>
<dbReference type="Pfam" id="PF02460">
    <property type="entry name" value="Patched"/>
    <property type="match status" value="1"/>
</dbReference>
<evidence type="ECO:0000256" key="2">
    <source>
        <dbReference type="ARBA" id="ARBA00005585"/>
    </source>
</evidence>
<evidence type="ECO:0000256" key="4">
    <source>
        <dbReference type="ARBA" id="ARBA00022989"/>
    </source>
</evidence>
<comment type="caution">
    <text evidence="10">The sequence shown here is derived from an EMBL/GenBank/DDBJ whole genome shotgun (WGS) entry which is preliminary data.</text>
</comment>
<feature type="domain" description="SSD" evidence="9">
    <location>
        <begin position="254"/>
        <end position="411"/>
    </location>
</feature>
<dbReference type="InterPro" id="IPR051697">
    <property type="entry name" value="Patched_domain-protein"/>
</dbReference>
<feature type="region of interest" description="Disordered" evidence="7">
    <location>
        <begin position="932"/>
        <end position="979"/>
    </location>
</feature>
<reference evidence="10" key="1">
    <citation type="journal article" date="2023" name="Mol. Biol. Evol.">
        <title>Third-Generation Sequencing Reveals the Adaptive Role of the Epigenome in Three Deep-Sea Polychaetes.</title>
        <authorList>
            <person name="Perez M."/>
            <person name="Aroh O."/>
            <person name="Sun Y."/>
            <person name="Lan Y."/>
            <person name="Juniper S.K."/>
            <person name="Young C.R."/>
            <person name="Angers B."/>
            <person name="Qian P.Y."/>
        </authorList>
    </citation>
    <scope>NUCLEOTIDE SEQUENCE</scope>
    <source>
        <strain evidence="10">R07B-5</strain>
    </source>
</reference>
<evidence type="ECO:0000256" key="3">
    <source>
        <dbReference type="ARBA" id="ARBA00022692"/>
    </source>
</evidence>
<gene>
    <name evidence="10" type="ORF">NP493_325g00000</name>
</gene>
<sequence>MGALYEDVERFFGDIFASYGRVVARCPVPFVLVPVAVCCLLSAGVLILERDSDARSIYTPIGSRASKDRTIISSLFPDDDDVTTTTVRRQLLDHAPFAEVVLVGKSRESADVAAFVREISLLYEFIANITLDAEDGGHVAYTDLCTRQFGACVVESNDGRRIHSGGIIDVLSLIGRNASFSEAGRRPLPDNATEVRVKLAFPLRSTPDEMRRLSRRWERQFLDEMKAYSPVGAAVTYVASQSIDIALADHVTNDVTAFTYAMAATFVYATLVGCGGNWVLSYVALAYAGVLAALLAIVGAFGAMGLCGVSFVDMCAVMPFLVLGIGMDNMFQLMTEWRQTNFRDSTEDRMASTLRSTAVSITITSMTNILTFCIAATCPYVSVKNFCACTGIAVTLCYVNQLTFFSGCIVLNARRVSASRHCVTCVKTRSRRDFEKQKRSKCVILLCSGQTAKKFGDEGGICRRISKLFYAVYPRALLYWPTKFVVVIVFFAYIATSLWSALRVETGLPLEVFIPSPSNLSEYIDDDRRHFANAGPVVMFVVTQPTPYFSAIAQGYVQSMLDSAIRWQQVENGSTVSWLDAYLHEARDAPGTKTEAGFVRHLVDDFLVRHPQYARDVRVNAARTRITASRFYVRLRHLATRESQREAMQRMRATATESPLLALAYSADFPYYENYVTVWTNSLLAVVVTMIGLLFTALVFIPHPVAVSCVTLAMVSVVVGLVGFLRWCHLPLTPVATIQVVVGVGRCVDSTVHASHAFMTARGKSRNDRVTVALEKVGVPMLNSAVCWSVCTLALLAAHSFVLRSFFRPMILVALLALLHAIVFLPVMLSFIGPRRTSWPRVYVTTPSTTTSVAAAEPPAQSQPEKAALLTIHTTPPDDADATCSNVTDSTCSNVTDATCSKVADATRPKVRKQTTFLLDEDSRERIPVAETGFVEESGNHGNTHGANTTSRSRTDSPRITEPEGIVRVWPKGAAYSKD</sequence>
<dbReference type="GO" id="GO:0016020">
    <property type="term" value="C:membrane"/>
    <property type="evidence" value="ECO:0007669"/>
    <property type="project" value="UniProtKB-SubCell"/>
</dbReference>
<dbReference type="InterPro" id="IPR000731">
    <property type="entry name" value="SSD"/>
</dbReference>
<evidence type="ECO:0000256" key="1">
    <source>
        <dbReference type="ARBA" id="ARBA00004141"/>
    </source>
</evidence>
<evidence type="ECO:0000256" key="7">
    <source>
        <dbReference type="SAM" id="MobiDB-lite"/>
    </source>
</evidence>
<feature type="transmembrane region" description="Helical" evidence="8">
    <location>
        <begin position="705"/>
        <end position="725"/>
    </location>
</feature>
<dbReference type="Gene3D" id="1.20.1640.10">
    <property type="entry name" value="Multidrug efflux transporter AcrB transmembrane domain"/>
    <property type="match status" value="2"/>
</dbReference>
<feature type="transmembrane region" description="Helical" evidence="8">
    <location>
        <begin position="286"/>
        <end position="312"/>
    </location>
</feature>
<feature type="transmembrane region" description="Helical" evidence="8">
    <location>
        <begin position="257"/>
        <end position="280"/>
    </location>
</feature>
<keyword evidence="4 8" id="KW-1133">Transmembrane helix</keyword>
<keyword evidence="11" id="KW-1185">Reference proteome</keyword>
<feature type="transmembrane region" description="Helical" evidence="8">
    <location>
        <begin position="28"/>
        <end position="48"/>
    </location>
</feature>
<feature type="compositionally biased region" description="Polar residues" evidence="7">
    <location>
        <begin position="940"/>
        <end position="952"/>
    </location>
</feature>
<dbReference type="PROSITE" id="PS50156">
    <property type="entry name" value="SSD"/>
    <property type="match status" value="1"/>
</dbReference>
<dbReference type="PANTHER" id="PTHR10796">
    <property type="entry name" value="PATCHED-RELATED"/>
    <property type="match status" value="1"/>
</dbReference>
<evidence type="ECO:0000256" key="8">
    <source>
        <dbReference type="SAM" id="Phobius"/>
    </source>
</evidence>
<name>A0AAD9L544_RIDPI</name>
<protein>
    <recommendedName>
        <fullName evidence="9">SSD domain-containing protein</fullName>
    </recommendedName>
</protein>
<dbReference type="EMBL" id="JAODUO010000325">
    <property type="protein sequence ID" value="KAK2183050.1"/>
    <property type="molecule type" value="Genomic_DNA"/>
</dbReference>
<accession>A0AAD9L544</accession>
<dbReference type="SUPFAM" id="SSF82866">
    <property type="entry name" value="Multidrug efflux transporter AcrB transmembrane domain"/>
    <property type="match status" value="2"/>
</dbReference>